<feature type="coiled-coil region" evidence="1">
    <location>
        <begin position="212"/>
        <end position="242"/>
    </location>
</feature>
<dbReference type="RefSeq" id="WP_129001660.1">
    <property type="nucleotide sequence ID" value="NZ_SDHZ01000001.1"/>
</dbReference>
<feature type="signal peptide" evidence="2">
    <location>
        <begin position="1"/>
        <end position="19"/>
    </location>
</feature>
<keyword evidence="4" id="KW-1185">Reference proteome</keyword>
<keyword evidence="2" id="KW-0732">Signal</keyword>
<evidence type="ECO:0008006" key="5">
    <source>
        <dbReference type="Google" id="ProtNLM"/>
    </source>
</evidence>
<dbReference type="Proteomes" id="UP000290545">
    <property type="component" value="Unassembled WGS sequence"/>
</dbReference>
<keyword evidence="1" id="KW-0175">Coiled coil</keyword>
<name>A0A4Q1DBM1_9BACT</name>
<sequence>MIKKIILFVFIAFCVNANAQNHFPDSGYVGIGTTTPQAPLDVKPTGDEQISMILARLPEGNNNGWGTNLNVRTGDWYARPRPFWIEHSFYSTTNGAIGFFRGNNVKEGDMVFCSYNGYEVMWVQPNGNISIGLRSHQARLAVNGNILARKTLVKVTGWPDYVFEKNYKRMPLLQLAGFIEKHAHLPGVPNAAEVEAAAADIGATQKVLLEKLEEISLYLIELDKENKELDEQNKRLKRELLSLQ</sequence>
<comment type="caution">
    <text evidence="3">The sequence shown here is derived from an EMBL/GenBank/DDBJ whole genome shotgun (WGS) entry which is preliminary data.</text>
</comment>
<feature type="chain" id="PRO_5020815956" description="BZIP transcription factor" evidence="2">
    <location>
        <begin position="20"/>
        <end position="244"/>
    </location>
</feature>
<dbReference type="OrthoDB" id="680331at2"/>
<accession>A0A4Q1DBM1</accession>
<evidence type="ECO:0000313" key="3">
    <source>
        <dbReference type="EMBL" id="RXK85909.1"/>
    </source>
</evidence>
<reference evidence="3 4" key="1">
    <citation type="submission" date="2019-01" db="EMBL/GenBank/DDBJ databases">
        <title>Filimonas sp. strain TTM-71.</title>
        <authorList>
            <person name="Chen W.-M."/>
        </authorList>
    </citation>
    <scope>NUCLEOTIDE SEQUENCE [LARGE SCALE GENOMIC DNA]</scope>
    <source>
        <strain evidence="3 4">TTM-71</strain>
    </source>
</reference>
<gene>
    <name evidence="3" type="ORF">ESB13_03610</name>
</gene>
<protein>
    <recommendedName>
        <fullName evidence="5">BZIP transcription factor</fullName>
    </recommendedName>
</protein>
<evidence type="ECO:0000313" key="4">
    <source>
        <dbReference type="Proteomes" id="UP000290545"/>
    </source>
</evidence>
<dbReference type="AlphaFoldDB" id="A0A4Q1DBM1"/>
<organism evidence="3 4">
    <name type="scientific">Filimonas effusa</name>
    <dbReference type="NCBI Taxonomy" id="2508721"/>
    <lineage>
        <taxon>Bacteria</taxon>
        <taxon>Pseudomonadati</taxon>
        <taxon>Bacteroidota</taxon>
        <taxon>Chitinophagia</taxon>
        <taxon>Chitinophagales</taxon>
        <taxon>Chitinophagaceae</taxon>
        <taxon>Filimonas</taxon>
    </lineage>
</organism>
<proteinExistence type="predicted"/>
<evidence type="ECO:0000256" key="1">
    <source>
        <dbReference type="SAM" id="Coils"/>
    </source>
</evidence>
<dbReference type="CDD" id="cd14686">
    <property type="entry name" value="bZIP"/>
    <property type="match status" value="1"/>
</dbReference>
<evidence type="ECO:0000256" key="2">
    <source>
        <dbReference type="SAM" id="SignalP"/>
    </source>
</evidence>
<dbReference type="EMBL" id="SDHZ01000001">
    <property type="protein sequence ID" value="RXK85909.1"/>
    <property type="molecule type" value="Genomic_DNA"/>
</dbReference>